<dbReference type="OrthoDB" id="7916800at2"/>
<dbReference type="EMBL" id="BBJU01000015">
    <property type="protein sequence ID" value="GAK71094.1"/>
    <property type="molecule type" value="Genomic_DNA"/>
</dbReference>
<gene>
    <name evidence="1" type="ORF">RRU01S_15_00180</name>
</gene>
<evidence type="ECO:0000313" key="2">
    <source>
        <dbReference type="Proteomes" id="UP000028701"/>
    </source>
</evidence>
<proteinExistence type="predicted"/>
<accession>A0A081CWP8</accession>
<dbReference type="Proteomes" id="UP000028701">
    <property type="component" value="Unassembled WGS sequence"/>
</dbReference>
<dbReference type="eggNOG" id="ENOG502ZRTQ">
    <property type="taxonomic scope" value="Bacteria"/>
</dbReference>
<sequence length="78" mass="8815">MVVNAKNSSQNREEQTSENLAYIREMLAELRAVAEREGADMLCYLIEMAYIEAGDIQSGRRKLSVAHVKRNSTRGMPI</sequence>
<comment type="caution">
    <text evidence="1">The sequence shown here is derived from an EMBL/GenBank/DDBJ whole genome shotgun (WGS) entry which is preliminary data.</text>
</comment>
<protein>
    <submittedName>
        <fullName evidence="1">Uncharacterized protein</fullName>
    </submittedName>
</protein>
<organism evidence="1 2">
    <name type="scientific">Agrobacterium rubi TR3 = NBRC 13261</name>
    <dbReference type="NCBI Taxonomy" id="1368415"/>
    <lineage>
        <taxon>Bacteria</taxon>
        <taxon>Pseudomonadati</taxon>
        <taxon>Pseudomonadota</taxon>
        <taxon>Alphaproteobacteria</taxon>
        <taxon>Hyphomicrobiales</taxon>
        <taxon>Rhizobiaceae</taxon>
        <taxon>Rhizobium/Agrobacterium group</taxon>
        <taxon>Agrobacterium</taxon>
    </lineage>
</organism>
<name>A0A081CWP8_9HYPH</name>
<dbReference type="RefSeq" id="WP_081880072.1">
    <property type="nucleotide sequence ID" value="NZ_BBJU01000015.1"/>
</dbReference>
<evidence type="ECO:0000313" key="1">
    <source>
        <dbReference type="EMBL" id="GAK71094.1"/>
    </source>
</evidence>
<reference evidence="1 2" key="1">
    <citation type="submission" date="2014-08" db="EMBL/GenBank/DDBJ databases">
        <title>Whole genome shotgun sequence of Rhizobium rubi NBRC 13261.</title>
        <authorList>
            <person name="Katano-Makiyama Y."/>
            <person name="Hosoyama A."/>
            <person name="Hashimoto M."/>
            <person name="Hosoyama Y."/>
            <person name="Noguchi M."/>
            <person name="Tsuchikane K."/>
            <person name="Uohara A."/>
            <person name="Ohji S."/>
            <person name="Ichikawa N."/>
            <person name="Kimura A."/>
            <person name="Yamazoe A."/>
            <person name="Fujita N."/>
        </authorList>
    </citation>
    <scope>NUCLEOTIDE SEQUENCE [LARGE SCALE GENOMIC DNA]</scope>
    <source>
        <strain evidence="1 2">NBRC 13261</strain>
    </source>
</reference>
<dbReference type="AlphaFoldDB" id="A0A081CWP8"/>